<reference evidence="1" key="1">
    <citation type="submission" date="2021-06" db="EMBL/GenBank/DDBJ databases">
        <authorList>
            <person name="Kallberg Y."/>
            <person name="Tangrot J."/>
            <person name="Rosling A."/>
        </authorList>
    </citation>
    <scope>NUCLEOTIDE SEQUENCE</scope>
    <source>
        <strain evidence="1">AU212A</strain>
    </source>
</reference>
<evidence type="ECO:0000313" key="1">
    <source>
        <dbReference type="EMBL" id="CAG8512654.1"/>
    </source>
</evidence>
<proteinExistence type="predicted"/>
<gene>
    <name evidence="1" type="ORF">SCALOS_LOCUS3727</name>
</gene>
<keyword evidence="2" id="KW-1185">Reference proteome</keyword>
<evidence type="ECO:0000313" key="2">
    <source>
        <dbReference type="Proteomes" id="UP000789860"/>
    </source>
</evidence>
<dbReference type="EMBL" id="CAJVPM010004400">
    <property type="protein sequence ID" value="CAG8512654.1"/>
    <property type="molecule type" value="Genomic_DNA"/>
</dbReference>
<dbReference type="Proteomes" id="UP000789860">
    <property type="component" value="Unassembled WGS sequence"/>
</dbReference>
<name>A0ACA9L5W2_9GLOM</name>
<organism evidence="1 2">
    <name type="scientific">Scutellospora calospora</name>
    <dbReference type="NCBI Taxonomy" id="85575"/>
    <lineage>
        <taxon>Eukaryota</taxon>
        <taxon>Fungi</taxon>
        <taxon>Fungi incertae sedis</taxon>
        <taxon>Mucoromycota</taxon>
        <taxon>Glomeromycotina</taxon>
        <taxon>Glomeromycetes</taxon>
        <taxon>Diversisporales</taxon>
        <taxon>Gigasporaceae</taxon>
        <taxon>Scutellospora</taxon>
    </lineage>
</organism>
<comment type="caution">
    <text evidence="1">The sequence shown here is derived from an EMBL/GenBank/DDBJ whole genome shotgun (WGS) entry which is preliminary data.</text>
</comment>
<sequence>MISNLNSSNSIITNNNNFSETETCNFTIPMSDLSETEEAYEQRYNERDFGKWNISSSKMAVNELLSEIHISVKL</sequence>
<accession>A0ACA9L5W2</accession>
<protein>
    <submittedName>
        <fullName evidence="1">281_t:CDS:1</fullName>
    </submittedName>
</protein>